<organism evidence="1">
    <name type="scientific">Myoviridae sp. ctIty1</name>
    <dbReference type="NCBI Taxonomy" id="2827673"/>
    <lineage>
        <taxon>Viruses</taxon>
        <taxon>Duplodnaviria</taxon>
        <taxon>Heunggongvirae</taxon>
        <taxon>Uroviricota</taxon>
        <taxon>Caudoviricetes</taxon>
    </lineage>
</organism>
<name>A0A8S5TGI4_9CAUD</name>
<sequence>MNRFRSIYHRATLSKHSVRRMRQRANLKNKKGQNKFRRNVMKNGICLKDIPRHPNFKSIYSYMKYMCKKAHSKSPFCMIYLYKDFIVPVSIDGVMITCFKVDERFNTIYDEIVEYRKLNREYKEINSRYEQEETVSLD</sequence>
<reference evidence="1" key="1">
    <citation type="journal article" date="2021" name="Proc. Natl. Acad. Sci. U.S.A.">
        <title>A Catalog of Tens of Thousands of Viruses from Human Metagenomes Reveals Hidden Associations with Chronic Diseases.</title>
        <authorList>
            <person name="Tisza M.J."/>
            <person name="Buck C.B."/>
        </authorList>
    </citation>
    <scope>NUCLEOTIDE SEQUENCE</scope>
    <source>
        <strain evidence="1">CtIty1</strain>
    </source>
</reference>
<evidence type="ECO:0000313" key="1">
    <source>
        <dbReference type="EMBL" id="DAF62353.1"/>
    </source>
</evidence>
<proteinExistence type="predicted"/>
<accession>A0A8S5TGI4</accession>
<protein>
    <submittedName>
        <fullName evidence="1">Uncharacterized protein</fullName>
    </submittedName>
</protein>
<dbReference type="EMBL" id="BK032823">
    <property type="protein sequence ID" value="DAF62353.1"/>
    <property type="molecule type" value="Genomic_DNA"/>
</dbReference>